<reference evidence="2 3" key="1">
    <citation type="submission" date="2018-08" db="EMBL/GenBank/DDBJ databases">
        <title>A genome reference for cultivated species of the human gut microbiota.</title>
        <authorList>
            <person name="Zou Y."/>
            <person name="Xue W."/>
            <person name="Luo G."/>
        </authorList>
    </citation>
    <scope>NUCLEOTIDE SEQUENCE [LARGE SCALE GENOMIC DNA]</scope>
    <source>
        <strain evidence="2 3">AM34-25</strain>
    </source>
</reference>
<feature type="transmembrane region" description="Helical" evidence="1">
    <location>
        <begin position="55"/>
        <end position="78"/>
    </location>
</feature>
<gene>
    <name evidence="2" type="ORF">DW831_21110</name>
</gene>
<feature type="transmembrane region" description="Helical" evidence="1">
    <location>
        <begin position="84"/>
        <end position="104"/>
    </location>
</feature>
<dbReference type="AlphaFoldDB" id="A0A414BA10"/>
<dbReference type="EMBL" id="QSIF01000087">
    <property type="protein sequence ID" value="RHC69957.1"/>
    <property type="molecule type" value="Genomic_DNA"/>
</dbReference>
<keyword evidence="1" id="KW-1133">Transmembrane helix</keyword>
<keyword evidence="1" id="KW-0812">Transmembrane</keyword>
<comment type="caution">
    <text evidence="2">The sequence shown here is derived from an EMBL/GenBank/DDBJ whole genome shotgun (WGS) entry which is preliminary data.</text>
</comment>
<proteinExistence type="predicted"/>
<organism evidence="2 3">
    <name type="scientific">Bacteroides uniformis</name>
    <dbReference type="NCBI Taxonomy" id="820"/>
    <lineage>
        <taxon>Bacteria</taxon>
        <taxon>Pseudomonadati</taxon>
        <taxon>Bacteroidota</taxon>
        <taxon>Bacteroidia</taxon>
        <taxon>Bacteroidales</taxon>
        <taxon>Bacteroidaceae</taxon>
        <taxon>Bacteroides</taxon>
    </lineage>
</organism>
<name>A0A414BA10_BACUN</name>
<evidence type="ECO:0000256" key="1">
    <source>
        <dbReference type="SAM" id="Phobius"/>
    </source>
</evidence>
<dbReference type="Proteomes" id="UP000284514">
    <property type="component" value="Unassembled WGS sequence"/>
</dbReference>
<sequence length="109" mass="12582">MILKGNMLKLTIPFFWAVQSIWLLSFKSIETFIAAIILLLISFLGIVIKSNTYNIIFLGICFLYSVALGLIMFLLFLFFELPMIYILVPIMNFIVLVISVPLKWDELNN</sequence>
<evidence type="ECO:0000313" key="3">
    <source>
        <dbReference type="Proteomes" id="UP000284514"/>
    </source>
</evidence>
<evidence type="ECO:0000313" key="2">
    <source>
        <dbReference type="EMBL" id="RHC69957.1"/>
    </source>
</evidence>
<accession>A0A414BA10</accession>
<feature type="transmembrane region" description="Helical" evidence="1">
    <location>
        <begin position="7"/>
        <end position="25"/>
    </location>
</feature>
<feature type="transmembrane region" description="Helical" evidence="1">
    <location>
        <begin position="31"/>
        <end position="48"/>
    </location>
</feature>
<keyword evidence="1" id="KW-0472">Membrane</keyword>
<protein>
    <submittedName>
        <fullName evidence="2">Uncharacterized protein</fullName>
    </submittedName>
</protein>